<comment type="caution">
    <text evidence="2">The sequence shown here is derived from an EMBL/GenBank/DDBJ whole genome shotgun (WGS) entry which is preliminary data.</text>
</comment>
<keyword evidence="1" id="KW-0472">Membrane</keyword>
<dbReference type="EMBL" id="JBHSIT010000012">
    <property type="protein sequence ID" value="MFC4912445.1"/>
    <property type="molecule type" value="Genomic_DNA"/>
</dbReference>
<name>A0ABV9UAR6_9ACTN</name>
<evidence type="ECO:0000313" key="3">
    <source>
        <dbReference type="Proteomes" id="UP001595872"/>
    </source>
</evidence>
<keyword evidence="1" id="KW-0812">Transmembrane</keyword>
<reference evidence="3" key="1">
    <citation type="journal article" date="2019" name="Int. J. Syst. Evol. Microbiol.">
        <title>The Global Catalogue of Microorganisms (GCM) 10K type strain sequencing project: providing services to taxonomists for standard genome sequencing and annotation.</title>
        <authorList>
            <consortium name="The Broad Institute Genomics Platform"/>
            <consortium name="The Broad Institute Genome Sequencing Center for Infectious Disease"/>
            <person name="Wu L."/>
            <person name="Ma J."/>
        </authorList>
    </citation>
    <scope>NUCLEOTIDE SEQUENCE [LARGE SCALE GENOMIC DNA]</scope>
    <source>
        <strain evidence="3">KLKA75</strain>
    </source>
</reference>
<evidence type="ECO:0000313" key="2">
    <source>
        <dbReference type="EMBL" id="MFC4912445.1"/>
    </source>
</evidence>
<proteinExistence type="predicted"/>
<dbReference type="Proteomes" id="UP001595872">
    <property type="component" value="Unassembled WGS sequence"/>
</dbReference>
<gene>
    <name evidence="2" type="ORF">ACFPCY_34455</name>
</gene>
<keyword evidence="3" id="KW-1185">Reference proteome</keyword>
<dbReference type="RefSeq" id="WP_378262361.1">
    <property type="nucleotide sequence ID" value="NZ_JBHSIT010000012.1"/>
</dbReference>
<keyword evidence="1" id="KW-1133">Transmembrane helix</keyword>
<feature type="transmembrane region" description="Helical" evidence="1">
    <location>
        <begin position="12"/>
        <end position="30"/>
    </location>
</feature>
<sequence>MSQHSRTEIRPRRAILIGALVGTVFVAGVLPPPPNPVQRIAQQAVARHAQR</sequence>
<protein>
    <submittedName>
        <fullName evidence="2">Uncharacterized protein</fullName>
    </submittedName>
</protein>
<organism evidence="2 3">
    <name type="scientific">Actinomadura gamaensis</name>
    <dbReference type="NCBI Taxonomy" id="1763541"/>
    <lineage>
        <taxon>Bacteria</taxon>
        <taxon>Bacillati</taxon>
        <taxon>Actinomycetota</taxon>
        <taxon>Actinomycetes</taxon>
        <taxon>Streptosporangiales</taxon>
        <taxon>Thermomonosporaceae</taxon>
        <taxon>Actinomadura</taxon>
    </lineage>
</organism>
<evidence type="ECO:0000256" key="1">
    <source>
        <dbReference type="SAM" id="Phobius"/>
    </source>
</evidence>
<accession>A0ABV9UAR6</accession>